<organism evidence="2">
    <name type="scientific">freshwater metagenome</name>
    <dbReference type="NCBI Taxonomy" id="449393"/>
    <lineage>
        <taxon>unclassified sequences</taxon>
        <taxon>metagenomes</taxon>
        <taxon>ecological metagenomes</taxon>
    </lineage>
</organism>
<proteinExistence type="predicted"/>
<feature type="region of interest" description="Disordered" evidence="1">
    <location>
        <begin position="157"/>
        <end position="210"/>
    </location>
</feature>
<evidence type="ECO:0000313" key="2">
    <source>
        <dbReference type="EMBL" id="CAB4571328.1"/>
    </source>
</evidence>
<accession>A0A6J6EDW3</accession>
<evidence type="ECO:0000256" key="1">
    <source>
        <dbReference type="SAM" id="MobiDB-lite"/>
    </source>
</evidence>
<dbReference type="EMBL" id="CAEZTT010000020">
    <property type="protein sequence ID" value="CAB4571328.1"/>
    <property type="molecule type" value="Genomic_DNA"/>
</dbReference>
<name>A0A6J6EDW3_9ZZZZ</name>
<protein>
    <submittedName>
        <fullName evidence="2">Unannotated protein</fullName>
    </submittedName>
</protein>
<dbReference type="AlphaFoldDB" id="A0A6J6EDW3"/>
<dbReference type="Pfam" id="PF23827">
    <property type="entry name" value="DUF7197"/>
    <property type="match status" value="1"/>
</dbReference>
<dbReference type="InterPro" id="IPR055621">
    <property type="entry name" value="DUF7197"/>
</dbReference>
<feature type="compositionally biased region" description="Low complexity" evidence="1">
    <location>
        <begin position="157"/>
        <end position="169"/>
    </location>
</feature>
<reference evidence="2" key="1">
    <citation type="submission" date="2020-05" db="EMBL/GenBank/DDBJ databases">
        <authorList>
            <person name="Chiriac C."/>
            <person name="Salcher M."/>
            <person name="Ghai R."/>
            <person name="Kavagutti S V."/>
        </authorList>
    </citation>
    <scope>NUCLEOTIDE SEQUENCE</scope>
</reference>
<sequence length="210" mass="23900">MEGGKYLSKNNLIIDSLKKFYRNPENMSKVLPLISQAHRHALGSAGDRVSLRIIDWFVTNYAKKNNISYFITGQPGSRQFIVYLNYKAQLKAYSKKQFDPFCRRERIEFPYNEKGDTITTTIGQLNFFRWAIDNYVLNYIYENVDAIERDMNTNLKASSGSRSSGACSADTPAISAEAAPKKTRKKRQELSVSATKSLKKHEGSITLSFD</sequence>
<gene>
    <name evidence="2" type="ORF">UFOPK1726_00301</name>
</gene>